<name>A0A644ZJI1_9ZZZZ</name>
<gene>
    <name evidence="2" type="primary">gtf1_32</name>
    <name evidence="2" type="ORF">SDC9_87648</name>
</gene>
<keyword evidence="2" id="KW-0808">Transferase</keyword>
<feature type="domain" description="Glycosyl transferase family 1" evidence="1">
    <location>
        <begin position="178"/>
        <end position="339"/>
    </location>
</feature>
<dbReference type="CDD" id="cd03801">
    <property type="entry name" value="GT4_PimA-like"/>
    <property type="match status" value="1"/>
</dbReference>
<dbReference type="InterPro" id="IPR001296">
    <property type="entry name" value="Glyco_trans_1"/>
</dbReference>
<sequence>MKLTFYSNFINHHQIPLCLEFYKALGDEFKFVVTEQVPEERLAMGYRDLSELYPFIVKAYLSESEYEYARLLGEESDVVIIGSAPEEFVRLRICRNKLTFRYSERVFKKGRWLVLYPVKLFKLLRNHTLYRSKNVYLLGASAYAASDFLLVGAYKNKAYTWGYFPEVKEYPIDVLMHKKNNDIPKILWVGRFIALKHPELMISLAKRLKENGFTFSLDLIGTGPLQAKLKKCISKYRLENEVTILGSMSPEEVRSHMEQANIFLFTSNYLEGWGAVLNEAMNSGCAVVASHAIGSVPVLLKNNENGLIYTYRNNQQMFDSVVSLLNNPDKCRRFGRKAYTTLVETWNPAKAAERFIVLASSLLNGKEVMYEDGPCSKAKLLTHAYGKTITRNNGT</sequence>
<dbReference type="GO" id="GO:0016757">
    <property type="term" value="F:glycosyltransferase activity"/>
    <property type="evidence" value="ECO:0007669"/>
    <property type="project" value="UniProtKB-KW"/>
</dbReference>
<dbReference type="PANTHER" id="PTHR12526">
    <property type="entry name" value="GLYCOSYLTRANSFERASE"/>
    <property type="match status" value="1"/>
</dbReference>
<proteinExistence type="predicted"/>
<keyword evidence="2" id="KW-0328">Glycosyltransferase</keyword>
<evidence type="ECO:0000313" key="2">
    <source>
        <dbReference type="EMBL" id="MPM40999.1"/>
    </source>
</evidence>
<comment type="caution">
    <text evidence="2">The sequence shown here is derived from an EMBL/GenBank/DDBJ whole genome shotgun (WGS) entry which is preliminary data.</text>
</comment>
<dbReference type="EC" id="2.4.1.-" evidence="2"/>
<organism evidence="2">
    <name type="scientific">bioreactor metagenome</name>
    <dbReference type="NCBI Taxonomy" id="1076179"/>
    <lineage>
        <taxon>unclassified sequences</taxon>
        <taxon>metagenomes</taxon>
        <taxon>ecological metagenomes</taxon>
    </lineage>
</organism>
<dbReference type="Gene3D" id="3.40.50.2000">
    <property type="entry name" value="Glycogen Phosphorylase B"/>
    <property type="match status" value="1"/>
</dbReference>
<reference evidence="2" key="1">
    <citation type="submission" date="2019-08" db="EMBL/GenBank/DDBJ databases">
        <authorList>
            <person name="Kucharzyk K."/>
            <person name="Murdoch R.W."/>
            <person name="Higgins S."/>
            <person name="Loffler F."/>
        </authorList>
    </citation>
    <scope>NUCLEOTIDE SEQUENCE</scope>
</reference>
<accession>A0A644ZJI1</accession>
<evidence type="ECO:0000259" key="1">
    <source>
        <dbReference type="Pfam" id="PF00534"/>
    </source>
</evidence>
<dbReference type="Pfam" id="PF00534">
    <property type="entry name" value="Glycos_transf_1"/>
    <property type="match status" value="1"/>
</dbReference>
<dbReference type="AlphaFoldDB" id="A0A644ZJI1"/>
<dbReference type="EMBL" id="VSSQ01009209">
    <property type="protein sequence ID" value="MPM40999.1"/>
    <property type="molecule type" value="Genomic_DNA"/>
</dbReference>
<protein>
    <submittedName>
        <fullName evidence="2">Glycosyltransferase Gtf1</fullName>
        <ecNumber evidence="2">2.4.1.-</ecNumber>
    </submittedName>
</protein>
<dbReference type="SUPFAM" id="SSF53756">
    <property type="entry name" value="UDP-Glycosyltransferase/glycogen phosphorylase"/>
    <property type="match status" value="1"/>
</dbReference>